<dbReference type="InterPro" id="IPR015421">
    <property type="entry name" value="PyrdxlP-dep_Trfase_major"/>
</dbReference>
<evidence type="ECO:0000256" key="2">
    <source>
        <dbReference type="ARBA" id="ARBA00001933"/>
    </source>
</evidence>
<comment type="catalytic activity">
    <reaction evidence="1 11">
        <text>(6R)-5,10-methylene-5,6,7,8-tetrahydrofolate + glycine + H2O = (6S)-5,6,7,8-tetrahydrofolate + L-serine</text>
        <dbReference type="Rhea" id="RHEA:15481"/>
        <dbReference type="ChEBI" id="CHEBI:15377"/>
        <dbReference type="ChEBI" id="CHEBI:15636"/>
        <dbReference type="ChEBI" id="CHEBI:33384"/>
        <dbReference type="ChEBI" id="CHEBI:57305"/>
        <dbReference type="ChEBI" id="CHEBI:57453"/>
        <dbReference type="EC" id="2.1.2.1"/>
    </reaction>
</comment>
<dbReference type="NCBIfam" id="NF000586">
    <property type="entry name" value="PRK00011.1"/>
    <property type="match status" value="1"/>
</dbReference>
<feature type="binding site" evidence="11">
    <location>
        <position position="118"/>
    </location>
    <ligand>
        <name>(6S)-5,6,7,8-tetrahydrofolate</name>
        <dbReference type="ChEBI" id="CHEBI:57453"/>
    </ligand>
</feature>
<comment type="pathway">
    <text evidence="11">One-carbon metabolism; tetrahydrofolate interconversion.</text>
</comment>
<comment type="pathway">
    <text evidence="11">Amino-acid biosynthesis; glycine biosynthesis; glycine from L-serine: step 1/1.</text>
</comment>
<evidence type="ECO:0000256" key="3">
    <source>
        <dbReference type="ARBA" id="ARBA00004496"/>
    </source>
</evidence>
<keyword evidence="7 11" id="KW-0554">One-carbon metabolism</keyword>
<keyword evidence="8 11" id="KW-0028">Amino-acid biosynthesis</keyword>
<reference evidence="14 15" key="1">
    <citation type="journal article" date="2017" name="Genome Announc.">
        <title>Complete Genome Sequences of Two Acetylene-Fermenting Pelobacter acetylenicus Strains.</title>
        <authorList>
            <person name="Sutton J.M."/>
            <person name="Baesman S.M."/>
            <person name="Fierst J.L."/>
            <person name="Poret-Peterson A.T."/>
            <person name="Oremland R.S."/>
            <person name="Dunlap D.S."/>
            <person name="Akob D.M."/>
        </authorList>
    </citation>
    <scope>NUCLEOTIDE SEQUENCE [LARGE SCALE GENOMIC DNA]</scope>
    <source>
        <strain evidence="14 15">DSM 3247</strain>
    </source>
</reference>
<protein>
    <recommendedName>
        <fullName evidence="11">Serine hydroxymethyltransferase</fullName>
        <shortName evidence="11">SHMT</shortName>
        <shortName evidence="11">Serine methylase</shortName>
        <ecNumber evidence="11">2.1.2.1</ecNumber>
    </recommendedName>
</protein>
<dbReference type="OrthoDB" id="9803846at2"/>
<dbReference type="PIRSF" id="PIRSF000412">
    <property type="entry name" value="SHMT"/>
    <property type="match status" value="1"/>
</dbReference>
<dbReference type="InterPro" id="IPR015422">
    <property type="entry name" value="PyrdxlP-dep_Trfase_small"/>
</dbReference>
<accession>A0A1L3GIB5</accession>
<dbReference type="InterPro" id="IPR039429">
    <property type="entry name" value="SHMT-like_dom"/>
</dbReference>
<evidence type="ECO:0000256" key="10">
    <source>
        <dbReference type="ARBA" id="ARBA00022898"/>
    </source>
</evidence>
<dbReference type="UniPathway" id="UPA00288">
    <property type="reaction ID" value="UER01023"/>
</dbReference>
<feature type="modified residue" description="N6-(pyridoxal phosphate)lysine" evidence="11 12">
    <location>
        <position position="227"/>
    </location>
</feature>
<dbReference type="EMBL" id="CP015518">
    <property type="protein sequence ID" value="APG25640.1"/>
    <property type="molecule type" value="Genomic_DNA"/>
</dbReference>
<dbReference type="Gene3D" id="3.90.1150.10">
    <property type="entry name" value="Aspartate Aminotransferase, domain 1"/>
    <property type="match status" value="1"/>
</dbReference>
<feature type="binding site" evidence="11">
    <location>
        <position position="241"/>
    </location>
    <ligand>
        <name>(6S)-5,6,7,8-tetrahydrofolate</name>
        <dbReference type="ChEBI" id="CHEBI:57453"/>
    </ligand>
</feature>
<feature type="site" description="Plays an important role in substrate specificity" evidence="11">
    <location>
        <position position="226"/>
    </location>
</feature>
<sequence>MSHSLAQHDPQIAEAIRLETERQEYNLEFIASENFVSEQVMQAQGSVMTNKYAEGYPAKRYYGGCEMVDIAERLAIERAKELFGAEHANVQPHSGSQANMAVYFAACKPGDTVLGMNLAHGGHLTHGSPVNFSGKLFNIVSYGVRRDTGHIDYEEVERLALEHRPTLLVVGASAYPRTIDFPAFRKIADKVGAKIMVDMAHIAGLVATGEHPSPVPHAEFVTTTTHKTLRGPRGGMILCREEYAKVIDSNIFPGIQGGPLMHVIAAKAVAFKEALAPEFKVYSQQVVRNARVLAEALVKRGLNLVSGGTDNHLILVDFTGTETTGKMAEKALEKAGITVNKNSVPFETRSPFVTSGIRLGTPATTTRGLKEAQMEQVADWVVRALANMENEAELAVIKGEVREMCKQFPLYAHLLK</sequence>
<feature type="binding site" evidence="11">
    <location>
        <begin position="350"/>
        <end position="352"/>
    </location>
    <ligand>
        <name>(6S)-5,6,7,8-tetrahydrofolate</name>
        <dbReference type="ChEBI" id="CHEBI:57453"/>
    </ligand>
</feature>
<dbReference type="InterPro" id="IPR015424">
    <property type="entry name" value="PyrdxlP-dep_Trfase"/>
</dbReference>
<comment type="cofactor">
    <cofactor evidence="2 11 12">
        <name>pyridoxal 5'-phosphate</name>
        <dbReference type="ChEBI" id="CHEBI:597326"/>
    </cofactor>
</comment>
<feature type="binding site" evidence="11">
    <location>
        <begin position="122"/>
        <end position="124"/>
    </location>
    <ligand>
        <name>(6S)-5,6,7,8-tetrahydrofolate</name>
        <dbReference type="ChEBI" id="CHEBI:57453"/>
    </ligand>
</feature>
<dbReference type="Proteomes" id="UP000182264">
    <property type="component" value="Chromosome"/>
</dbReference>
<keyword evidence="9 11" id="KW-0808">Transferase</keyword>
<organism evidence="14 15">
    <name type="scientific">Syntrophotalea acetylenica</name>
    <name type="common">Pelobacter acetylenicus</name>
    <dbReference type="NCBI Taxonomy" id="29542"/>
    <lineage>
        <taxon>Bacteria</taxon>
        <taxon>Pseudomonadati</taxon>
        <taxon>Thermodesulfobacteriota</taxon>
        <taxon>Desulfuromonadia</taxon>
        <taxon>Desulfuromonadales</taxon>
        <taxon>Syntrophotaleaceae</taxon>
        <taxon>Syntrophotalea</taxon>
    </lineage>
</organism>
<evidence type="ECO:0000256" key="5">
    <source>
        <dbReference type="ARBA" id="ARBA00011738"/>
    </source>
</evidence>
<dbReference type="GO" id="GO:0008168">
    <property type="term" value="F:methyltransferase activity"/>
    <property type="evidence" value="ECO:0007669"/>
    <property type="project" value="UniProtKB-KW"/>
</dbReference>
<comment type="subunit">
    <text evidence="5 11">Homodimer.</text>
</comment>
<dbReference type="InterPro" id="IPR049943">
    <property type="entry name" value="Ser_HO-MeTrfase-like"/>
</dbReference>
<dbReference type="RefSeq" id="WP_072287480.1">
    <property type="nucleotide sequence ID" value="NZ_CP015455.1"/>
</dbReference>
<keyword evidence="15" id="KW-1185">Reference proteome</keyword>
<dbReference type="PANTHER" id="PTHR11680">
    <property type="entry name" value="SERINE HYDROXYMETHYLTRANSFERASE"/>
    <property type="match status" value="1"/>
</dbReference>
<dbReference type="PANTHER" id="PTHR11680:SF50">
    <property type="entry name" value="SERINE HYDROXYMETHYLTRANSFERASE"/>
    <property type="match status" value="1"/>
</dbReference>
<keyword evidence="10 11" id="KW-0663">Pyridoxal phosphate</keyword>
<evidence type="ECO:0000256" key="11">
    <source>
        <dbReference type="HAMAP-Rule" id="MF_00051"/>
    </source>
</evidence>
<evidence type="ECO:0000256" key="12">
    <source>
        <dbReference type="PIRSR" id="PIRSR000412-50"/>
    </source>
</evidence>
<keyword evidence="6 11" id="KW-0963">Cytoplasm</keyword>
<dbReference type="GO" id="GO:0005829">
    <property type="term" value="C:cytosol"/>
    <property type="evidence" value="ECO:0007669"/>
    <property type="project" value="TreeGrafter"/>
</dbReference>
<dbReference type="GO" id="GO:0004372">
    <property type="term" value="F:glycine hydroxymethyltransferase activity"/>
    <property type="evidence" value="ECO:0007669"/>
    <property type="project" value="UniProtKB-UniRule"/>
</dbReference>
<dbReference type="InterPro" id="IPR019798">
    <property type="entry name" value="Ser_HO-MeTrfase_PLP_BS"/>
</dbReference>
<dbReference type="GO" id="GO:0035999">
    <property type="term" value="P:tetrahydrofolate interconversion"/>
    <property type="evidence" value="ECO:0007669"/>
    <property type="project" value="UniProtKB-UniRule"/>
</dbReference>
<dbReference type="CDD" id="cd00378">
    <property type="entry name" value="SHMT"/>
    <property type="match status" value="1"/>
</dbReference>
<comment type="function">
    <text evidence="11">Catalyzes the reversible interconversion of serine and glycine with tetrahydrofolate (THF) serving as the one-carbon carrier. This reaction serves as the major source of one-carbon groups required for the biosynthesis of purines, thymidylate, methionine, and other important biomolecules. Also exhibits THF-independent aldolase activity toward beta-hydroxyamino acids, producing glycine and aldehydes, via a retro-aldol mechanism.</text>
</comment>
<evidence type="ECO:0000256" key="1">
    <source>
        <dbReference type="ARBA" id="ARBA00001528"/>
    </source>
</evidence>
<dbReference type="FunFam" id="3.90.1150.10:FF:000003">
    <property type="entry name" value="Serine hydroxymethyltransferase"/>
    <property type="match status" value="1"/>
</dbReference>
<dbReference type="InterPro" id="IPR001085">
    <property type="entry name" value="Ser_HO-MeTrfase"/>
</dbReference>
<dbReference type="STRING" id="29542.A6070_05950"/>
<dbReference type="GO" id="GO:0032259">
    <property type="term" value="P:methylation"/>
    <property type="evidence" value="ECO:0007669"/>
    <property type="project" value="UniProtKB-KW"/>
</dbReference>
<comment type="similarity">
    <text evidence="4 11">Belongs to the SHMT family.</text>
</comment>
<name>A0A1L3GIB5_SYNAC</name>
<comment type="subcellular location">
    <subcellularLocation>
        <location evidence="3 11">Cytoplasm</location>
    </subcellularLocation>
</comment>
<evidence type="ECO:0000256" key="4">
    <source>
        <dbReference type="ARBA" id="ARBA00006376"/>
    </source>
</evidence>
<evidence type="ECO:0000256" key="6">
    <source>
        <dbReference type="ARBA" id="ARBA00022490"/>
    </source>
</evidence>
<evidence type="ECO:0000256" key="9">
    <source>
        <dbReference type="ARBA" id="ARBA00022679"/>
    </source>
</evidence>
<dbReference type="PROSITE" id="PS00096">
    <property type="entry name" value="SHMT"/>
    <property type="match status" value="1"/>
</dbReference>
<gene>
    <name evidence="11 14" type="primary">glyA</name>
    <name evidence="14" type="ORF">A7E75_11915</name>
</gene>
<dbReference type="UniPathway" id="UPA00193"/>
<dbReference type="Gene3D" id="3.40.640.10">
    <property type="entry name" value="Type I PLP-dependent aspartate aminotransferase-like (Major domain)"/>
    <property type="match status" value="1"/>
</dbReference>
<feature type="domain" description="Serine hydroxymethyltransferase-like" evidence="13">
    <location>
        <begin position="5"/>
        <end position="381"/>
    </location>
</feature>
<dbReference type="GO" id="GO:0030170">
    <property type="term" value="F:pyridoxal phosphate binding"/>
    <property type="evidence" value="ECO:0007669"/>
    <property type="project" value="UniProtKB-UniRule"/>
</dbReference>
<dbReference type="EC" id="2.1.2.1" evidence="11"/>
<dbReference type="HAMAP" id="MF_00051">
    <property type="entry name" value="SHMT"/>
    <property type="match status" value="1"/>
</dbReference>
<dbReference type="KEGG" id="pace:A6070_05950"/>
<keyword evidence="14" id="KW-0489">Methyltransferase</keyword>
<evidence type="ECO:0000313" key="15">
    <source>
        <dbReference type="Proteomes" id="UP000182264"/>
    </source>
</evidence>
<dbReference type="GO" id="GO:0019264">
    <property type="term" value="P:glycine biosynthetic process from serine"/>
    <property type="evidence" value="ECO:0007669"/>
    <property type="project" value="UniProtKB-UniRule"/>
</dbReference>
<evidence type="ECO:0000256" key="8">
    <source>
        <dbReference type="ARBA" id="ARBA00022605"/>
    </source>
</evidence>
<dbReference type="FunFam" id="3.40.640.10:FF:000001">
    <property type="entry name" value="Serine hydroxymethyltransferase"/>
    <property type="match status" value="1"/>
</dbReference>
<evidence type="ECO:0000313" key="14">
    <source>
        <dbReference type="EMBL" id="APG25640.1"/>
    </source>
</evidence>
<proteinExistence type="inferred from homology"/>
<evidence type="ECO:0000256" key="7">
    <source>
        <dbReference type="ARBA" id="ARBA00022563"/>
    </source>
</evidence>
<dbReference type="SUPFAM" id="SSF53383">
    <property type="entry name" value="PLP-dependent transferases"/>
    <property type="match status" value="1"/>
</dbReference>
<evidence type="ECO:0000259" key="13">
    <source>
        <dbReference type="Pfam" id="PF00464"/>
    </source>
</evidence>
<dbReference type="AlphaFoldDB" id="A0A1L3GIB5"/>
<dbReference type="Pfam" id="PF00464">
    <property type="entry name" value="SHMT"/>
    <property type="match status" value="1"/>
</dbReference>